<dbReference type="Proteomes" id="UP000025227">
    <property type="component" value="Unplaced"/>
</dbReference>
<feature type="compositionally biased region" description="Polar residues" evidence="1">
    <location>
        <begin position="9"/>
        <end position="23"/>
    </location>
</feature>
<dbReference type="AlphaFoldDB" id="A0A7I4XY62"/>
<keyword evidence="2" id="KW-1185">Reference proteome</keyword>
<feature type="compositionally biased region" description="Basic and acidic residues" evidence="1">
    <location>
        <begin position="88"/>
        <end position="100"/>
    </location>
</feature>
<name>A0A7I4XY62_HAECO</name>
<feature type="region of interest" description="Disordered" evidence="1">
    <location>
        <begin position="1"/>
        <end position="100"/>
    </location>
</feature>
<protein>
    <submittedName>
        <fullName evidence="3">Uncharacterized protein</fullName>
    </submittedName>
</protein>
<sequence length="157" mass="18427">MDSKAHNTLMKTNRSTEVWTHSGSRADKEVDKTGTEGQEWDWSGRRQAARQTDMETCRRWTEASSRTGTLEWTRTGRTQTGRHRHKRTDGDMDGRMHTEGRTRTDVDKHLQGRRMRRQGQTHNAERQGQNTHLRWPLHFVVQKLLLARLGPQSPMWI</sequence>
<evidence type="ECO:0000313" key="3">
    <source>
        <dbReference type="WBParaSite" id="HCON_00029010-00001"/>
    </source>
</evidence>
<evidence type="ECO:0000313" key="2">
    <source>
        <dbReference type="Proteomes" id="UP000025227"/>
    </source>
</evidence>
<accession>A0A7I4XY62</accession>
<reference evidence="3" key="1">
    <citation type="submission" date="2020-12" db="UniProtKB">
        <authorList>
            <consortium name="WormBaseParasite"/>
        </authorList>
    </citation>
    <scope>IDENTIFICATION</scope>
    <source>
        <strain evidence="3">MHco3</strain>
    </source>
</reference>
<proteinExistence type="predicted"/>
<organism evidence="2 3">
    <name type="scientific">Haemonchus contortus</name>
    <name type="common">Barber pole worm</name>
    <dbReference type="NCBI Taxonomy" id="6289"/>
    <lineage>
        <taxon>Eukaryota</taxon>
        <taxon>Metazoa</taxon>
        <taxon>Ecdysozoa</taxon>
        <taxon>Nematoda</taxon>
        <taxon>Chromadorea</taxon>
        <taxon>Rhabditida</taxon>
        <taxon>Rhabditina</taxon>
        <taxon>Rhabditomorpha</taxon>
        <taxon>Strongyloidea</taxon>
        <taxon>Trichostrongylidae</taxon>
        <taxon>Haemonchus</taxon>
    </lineage>
</organism>
<feature type="compositionally biased region" description="Polar residues" evidence="1">
    <location>
        <begin position="62"/>
        <end position="72"/>
    </location>
</feature>
<evidence type="ECO:0000256" key="1">
    <source>
        <dbReference type="SAM" id="MobiDB-lite"/>
    </source>
</evidence>
<dbReference type="WBParaSite" id="HCON_00029010-00001">
    <property type="protein sequence ID" value="HCON_00029010-00001"/>
    <property type="gene ID" value="HCON_00029010"/>
</dbReference>
<feature type="compositionally biased region" description="Basic and acidic residues" evidence="1">
    <location>
        <begin position="24"/>
        <end position="34"/>
    </location>
</feature>
<feature type="compositionally biased region" description="Basic and acidic residues" evidence="1">
    <location>
        <begin position="52"/>
        <end position="61"/>
    </location>
</feature>